<dbReference type="PROSITE" id="PS50011">
    <property type="entry name" value="PROTEIN_KINASE_DOM"/>
    <property type="match status" value="1"/>
</dbReference>
<protein>
    <submittedName>
        <fullName evidence="2">Serine/threonine protein kinase</fullName>
    </submittedName>
</protein>
<evidence type="ECO:0000259" key="1">
    <source>
        <dbReference type="PROSITE" id="PS50011"/>
    </source>
</evidence>
<reference evidence="2 3" key="1">
    <citation type="submission" date="2018-08" db="EMBL/GenBank/DDBJ databases">
        <title>Genomic Encyclopedia of Archaeal and Bacterial Type Strains, Phase II (KMG-II): from individual species to whole genera.</title>
        <authorList>
            <person name="Goeker M."/>
        </authorList>
    </citation>
    <scope>NUCLEOTIDE SEQUENCE [LARGE SCALE GENOMIC DNA]</scope>
    <source>
        <strain evidence="2 3">DSM 15986</strain>
    </source>
</reference>
<keyword evidence="3" id="KW-1185">Reference proteome</keyword>
<proteinExistence type="predicted"/>
<dbReference type="Gene3D" id="1.10.510.10">
    <property type="entry name" value="Transferase(Phosphotransferase) domain 1"/>
    <property type="match status" value="1"/>
</dbReference>
<dbReference type="GO" id="GO:0004674">
    <property type="term" value="F:protein serine/threonine kinase activity"/>
    <property type="evidence" value="ECO:0007669"/>
    <property type="project" value="UniProtKB-KW"/>
</dbReference>
<dbReference type="AlphaFoldDB" id="A0A3E0DQB1"/>
<sequence>MIRDFDSFDEYSLLGQGRADGEIEFLHHLSYQDEVYKTGGFANIHKVVSVNRKQRKDLLLKIYHQQEHSDHAYNAVEQLHVKLKRNQLKGRVTTFQKFPTLLGMPFLVFKSNDSLTGELFVGLLMYDLSLLGYKDYGDEEIRNDLVNGIEAVLYSYQLAKTFQLLHDFDFLHSDVKAASIFINPESKMLCLIDFDSGFHYKTQEKPSTKGSITGWFRKITWLNKAFDKLTGNDDYGHQKFLHNEVWSLNAAIFQFFSGQNSPFSFLTTLDDTQKEKYIKNISWPNFKPDSSLFNERAEQSISDIQETIKTYEEAGVEGIGLLFKNSFNEGYSNYEKVVKPKEWINLFEGVISELPTHPVIISLESNKKHIDYGGEKIIIRWVAQKVDYVSIGESISTIGQSEIEVSVPEEKDIEVKFHNFYISSTQSIFIRANRRFPKVEFFKSDVSVRKDESPVLLVWSVKDAYKININGVKGLDPSSGEFAVKPIIPTAFKLQCEGGFGEISEAEVFIDLIRPTIKEFSYEVNLDYGLDNIDLKWKTTNAVSIEITPAIGKVNQEGIEHIPIKDETSFTLIVKGLFFTQSKIVKAKPFPLPIVKQLMVEFPKIELNATINLTPLKVPDPLYKYAQIKFQNTVDSLPSEIKYFDGQINFNLRVPDLKCNYEEPSLELPTKLTYRNLLKKVSKFLKFQSNE</sequence>
<dbReference type="InterPro" id="IPR011009">
    <property type="entry name" value="Kinase-like_dom_sf"/>
</dbReference>
<dbReference type="RefSeq" id="WP_086543822.1">
    <property type="nucleotide sequence ID" value="NZ_MSSW01000093.1"/>
</dbReference>
<evidence type="ECO:0000313" key="3">
    <source>
        <dbReference type="Proteomes" id="UP000256405"/>
    </source>
</evidence>
<evidence type="ECO:0000313" key="2">
    <source>
        <dbReference type="EMBL" id="REG85317.1"/>
    </source>
</evidence>
<accession>A0A3E0DQB1</accession>
<gene>
    <name evidence="2" type="ORF">C8N25_1134</name>
</gene>
<dbReference type="OrthoDB" id="1395036at2"/>
<dbReference type="EMBL" id="QUNF01000013">
    <property type="protein sequence ID" value="REG85317.1"/>
    <property type="molecule type" value="Genomic_DNA"/>
</dbReference>
<comment type="caution">
    <text evidence="2">The sequence shown here is derived from an EMBL/GenBank/DDBJ whole genome shotgun (WGS) entry which is preliminary data.</text>
</comment>
<keyword evidence="2" id="KW-0723">Serine/threonine-protein kinase</keyword>
<feature type="domain" description="Protein kinase" evidence="1">
    <location>
        <begin position="30"/>
        <end position="328"/>
    </location>
</feature>
<name>A0A3E0DQB1_9BACT</name>
<dbReference type="Proteomes" id="UP000256405">
    <property type="component" value="Unassembled WGS sequence"/>
</dbReference>
<dbReference type="GO" id="GO:0005524">
    <property type="term" value="F:ATP binding"/>
    <property type="evidence" value="ECO:0007669"/>
    <property type="project" value="InterPro"/>
</dbReference>
<dbReference type="SUPFAM" id="SSF56112">
    <property type="entry name" value="Protein kinase-like (PK-like)"/>
    <property type="match status" value="1"/>
</dbReference>
<keyword evidence="2" id="KW-0418">Kinase</keyword>
<keyword evidence="2" id="KW-0808">Transferase</keyword>
<organism evidence="2 3">
    <name type="scientific">Algoriphagus antarcticus</name>
    <dbReference type="NCBI Taxonomy" id="238540"/>
    <lineage>
        <taxon>Bacteria</taxon>
        <taxon>Pseudomonadati</taxon>
        <taxon>Bacteroidota</taxon>
        <taxon>Cytophagia</taxon>
        <taxon>Cytophagales</taxon>
        <taxon>Cyclobacteriaceae</taxon>
        <taxon>Algoriphagus</taxon>
    </lineage>
</organism>
<dbReference type="InterPro" id="IPR000719">
    <property type="entry name" value="Prot_kinase_dom"/>
</dbReference>